<protein>
    <submittedName>
        <fullName evidence="1">Uncharacterized protein</fullName>
    </submittedName>
</protein>
<name>A0ACC2P7W3_9HYME</name>
<evidence type="ECO:0000313" key="1">
    <source>
        <dbReference type="EMBL" id="KAJ8679372.1"/>
    </source>
</evidence>
<keyword evidence="2" id="KW-1185">Reference proteome</keyword>
<comment type="caution">
    <text evidence="1">The sequence shown here is derived from an EMBL/GenBank/DDBJ whole genome shotgun (WGS) entry which is preliminary data.</text>
</comment>
<sequence length="181" mass="19561">MKFLVVFAVVLISASVKAQDEAGTYPNTDGLTNVDPGSLQSPVNAPEVPTESQPPVTEAAPILAPSIIPASNDSFGERVWKTLEKIMNGSETVPMALIRAELARLNRNLYSSFDYKLVLLSDCPELKAVELPRKTLQDLLFGAPAEKAIGDGVLRARNRILTKFGIMLVAKDHVCQNPTSS</sequence>
<evidence type="ECO:0000313" key="2">
    <source>
        <dbReference type="Proteomes" id="UP001239111"/>
    </source>
</evidence>
<reference evidence="1" key="1">
    <citation type="submission" date="2023-04" db="EMBL/GenBank/DDBJ databases">
        <title>A chromosome-level genome assembly of the parasitoid wasp Eretmocerus hayati.</title>
        <authorList>
            <person name="Zhong Y."/>
            <person name="Liu S."/>
            <person name="Liu Y."/>
        </authorList>
    </citation>
    <scope>NUCLEOTIDE SEQUENCE</scope>
    <source>
        <strain evidence="1">ZJU_SS_LIU_2023</strain>
    </source>
</reference>
<dbReference type="EMBL" id="CM056742">
    <property type="protein sequence ID" value="KAJ8679372.1"/>
    <property type="molecule type" value="Genomic_DNA"/>
</dbReference>
<accession>A0ACC2P7W3</accession>
<proteinExistence type="predicted"/>
<gene>
    <name evidence="1" type="ORF">QAD02_015159</name>
</gene>
<dbReference type="Proteomes" id="UP001239111">
    <property type="component" value="Chromosome 2"/>
</dbReference>
<organism evidence="1 2">
    <name type="scientific">Eretmocerus hayati</name>
    <dbReference type="NCBI Taxonomy" id="131215"/>
    <lineage>
        <taxon>Eukaryota</taxon>
        <taxon>Metazoa</taxon>
        <taxon>Ecdysozoa</taxon>
        <taxon>Arthropoda</taxon>
        <taxon>Hexapoda</taxon>
        <taxon>Insecta</taxon>
        <taxon>Pterygota</taxon>
        <taxon>Neoptera</taxon>
        <taxon>Endopterygota</taxon>
        <taxon>Hymenoptera</taxon>
        <taxon>Apocrita</taxon>
        <taxon>Proctotrupomorpha</taxon>
        <taxon>Chalcidoidea</taxon>
        <taxon>Aphelinidae</taxon>
        <taxon>Aphelininae</taxon>
        <taxon>Eretmocerus</taxon>
    </lineage>
</organism>